<gene>
    <name evidence="1" type="ORF">tloyanaT_26830</name>
</gene>
<accession>A0ABQ6HE84</accession>
<dbReference type="RefSeq" id="WP_284299455.1">
    <property type="nucleotide sequence ID" value="NZ_BSSV01000006.1"/>
</dbReference>
<evidence type="ECO:0000313" key="2">
    <source>
        <dbReference type="Proteomes" id="UP001157134"/>
    </source>
</evidence>
<proteinExistence type="predicted"/>
<dbReference type="Proteomes" id="UP001157134">
    <property type="component" value="Unassembled WGS sequence"/>
</dbReference>
<protein>
    <submittedName>
        <fullName evidence="1">Uncharacterized protein</fullName>
    </submittedName>
</protein>
<sequence length="42" mass="4716">MINLTEDKINEITSSYQVPVKPDILTEIQSLAAEDEPDITQI</sequence>
<organism evidence="1 2">
    <name type="scientific">Thalassotalea loyana</name>
    <dbReference type="NCBI Taxonomy" id="280483"/>
    <lineage>
        <taxon>Bacteria</taxon>
        <taxon>Pseudomonadati</taxon>
        <taxon>Pseudomonadota</taxon>
        <taxon>Gammaproteobacteria</taxon>
        <taxon>Alteromonadales</taxon>
        <taxon>Colwelliaceae</taxon>
        <taxon>Thalassotalea</taxon>
    </lineage>
</organism>
<reference evidence="1 2" key="1">
    <citation type="submission" date="2023-03" db="EMBL/GenBank/DDBJ databases">
        <title>Thalassotalea loyana LMG 22536T draft genome sequence.</title>
        <authorList>
            <person name="Sawabe T."/>
        </authorList>
    </citation>
    <scope>NUCLEOTIDE SEQUENCE [LARGE SCALE GENOMIC DNA]</scope>
    <source>
        <strain evidence="1 2">LMG 22536</strain>
    </source>
</reference>
<keyword evidence="2" id="KW-1185">Reference proteome</keyword>
<dbReference type="EMBL" id="BSSV01000006">
    <property type="protein sequence ID" value="GLX86430.1"/>
    <property type="molecule type" value="Genomic_DNA"/>
</dbReference>
<comment type="caution">
    <text evidence="1">The sequence shown here is derived from an EMBL/GenBank/DDBJ whole genome shotgun (WGS) entry which is preliminary data.</text>
</comment>
<name>A0ABQ6HE84_9GAMM</name>
<evidence type="ECO:0000313" key="1">
    <source>
        <dbReference type="EMBL" id="GLX86430.1"/>
    </source>
</evidence>